<proteinExistence type="predicted"/>
<name>A0A940MKZ5_9ACTN</name>
<dbReference type="GO" id="GO:0004792">
    <property type="term" value="F:thiosulfate-cyanide sulfurtransferase activity"/>
    <property type="evidence" value="ECO:0007669"/>
    <property type="project" value="InterPro"/>
</dbReference>
<keyword evidence="4" id="KW-1185">Reference proteome</keyword>
<accession>A0A940MKZ5</accession>
<evidence type="ECO:0000313" key="3">
    <source>
        <dbReference type="EMBL" id="MBP0461281.1"/>
    </source>
</evidence>
<feature type="region of interest" description="Disordered" evidence="1">
    <location>
        <begin position="1"/>
        <end position="64"/>
    </location>
</feature>
<dbReference type="PROSITE" id="PS00380">
    <property type="entry name" value="RHODANESE_1"/>
    <property type="match status" value="1"/>
</dbReference>
<dbReference type="InterPro" id="IPR001763">
    <property type="entry name" value="Rhodanese-like_dom"/>
</dbReference>
<dbReference type="SUPFAM" id="SSF52821">
    <property type="entry name" value="Rhodanese/Cell cycle control phosphatase"/>
    <property type="match status" value="1"/>
</dbReference>
<protein>
    <submittedName>
        <fullName evidence="3">Sulfurtransferase</fullName>
    </submittedName>
</protein>
<evidence type="ECO:0000259" key="2">
    <source>
        <dbReference type="PROSITE" id="PS50206"/>
    </source>
</evidence>
<dbReference type="AlphaFoldDB" id="A0A940MKZ5"/>
<feature type="domain" description="Rhodanese" evidence="2">
    <location>
        <begin position="125"/>
        <end position="215"/>
    </location>
</feature>
<organism evidence="3 4">
    <name type="scientific">Streptomyces montanisoli</name>
    <dbReference type="NCBI Taxonomy" id="2798581"/>
    <lineage>
        <taxon>Bacteria</taxon>
        <taxon>Bacillati</taxon>
        <taxon>Actinomycetota</taxon>
        <taxon>Actinomycetes</taxon>
        <taxon>Kitasatosporales</taxon>
        <taxon>Streptomycetaceae</taxon>
        <taxon>Streptomyces</taxon>
    </lineage>
</organism>
<dbReference type="SMART" id="SM00450">
    <property type="entry name" value="RHOD"/>
    <property type="match status" value="1"/>
</dbReference>
<sequence length="237" mass="25072">MGGSGRRGSRTRSRARRPSPGRRPPPRTGHGDRLRSRPARRRGVAPPPRDAGPGSLSSRRRRPVLRHVRAVRQEPCPVTSPAINQAASKVLRAPAADPATAAAHFHRRATFEADVSDVHADIESGADSFVLVDTRSTEAYDQGHVPGAVHLPTDEIAERAASLVPAGSLVVTYCWGPGCNGATRAAFAFATAGYQVKEMLGGFEYWSREGFPVEDTAGVRRGAPDPLTAPAAGACGC</sequence>
<dbReference type="InterPro" id="IPR036873">
    <property type="entry name" value="Rhodanese-like_dom_sf"/>
</dbReference>
<dbReference type="PROSITE" id="PS50206">
    <property type="entry name" value="RHODANESE_3"/>
    <property type="match status" value="1"/>
</dbReference>
<dbReference type="Proteomes" id="UP000670475">
    <property type="component" value="Unassembled WGS sequence"/>
</dbReference>
<dbReference type="InterPro" id="IPR001307">
    <property type="entry name" value="Thiosulphate_STrfase_CS"/>
</dbReference>
<evidence type="ECO:0000256" key="1">
    <source>
        <dbReference type="SAM" id="MobiDB-lite"/>
    </source>
</evidence>
<dbReference type="PANTHER" id="PTHR43031">
    <property type="entry name" value="FAD-DEPENDENT OXIDOREDUCTASE"/>
    <property type="match status" value="1"/>
</dbReference>
<comment type="caution">
    <text evidence="3">The sequence shown here is derived from an EMBL/GenBank/DDBJ whole genome shotgun (WGS) entry which is preliminary data.</text>
</comment>
<dbReference type="EMBL" id="JAGIQL010000173">
    <property type="protein sequence ID" value="MBP0461281.1"/>
    <property type="molecule type" value="Genomic_DNA"/>
</dbReference>
<dbReference type="Pfam" id="PF00581">
    <property type="entry name" value="Rhodanese"/>
    <property type="match status" value="1"/>
</dbReference>
<reference evidence="3" key="1">
    <citation type="submission" date="2021-03" db="EMBL/GenBank/DDBJ databases">
        <title>Whole genome sequence of Streptomyces bomunensis MMS17-BM035.</title>
        <authorList>
            <person name="Lee J.H."/>
        </authorList>
    </citation>
    <scope>NUCLEOTIDE SEQUENCE</scope>
    <source>
        <strain evidence="3">MMS17-BM035</strain>
    </source>
</reference>
<gene>
    <name evidence="3" type="ORF">JFN87_28030</name>
</gene>
<evidence type="ECO:0000313" key="4">
    <source>
        <dbReference type="Proteomes" id="UP000670475"/>
    </source>
</evidence>
<feature type="compositionally biased region" description="Basic residues" evidence="1">
    <location>
        <begin position="7"/>
        <end position="20"/>
    </location>
</feature>
<dbReference type="PANTHER" id="PTHR43031:SF1">
    <property type="entry name" value="PYRIDINE NUCLEOTIDE-DISULPHIDE OXIDOREDUCTASE"/>
    <property type="match status" value="1"/>
</dbReference>
<dbReference type="InterPro" id="IPR050229">
    <property type="entry name" value="GlpE_sulfurtransferase"/>
</dbReference>
<dbReference type="Gene3D" id="3.40.250.10">
    <property type="entry name" value="Rhodanese-like domain"/>
    <property type="match status" value="1"/>
</dbReference>